<gene>
    <name evidence="5" type="ORF">HK414_03875</name>
</gene>
<evidence type="ECO:0000256" key="1">
    <source>
        <dbReference type="ARBA" id="ARBA00005068"/>
    </source>
</evidence>
<keyword evidence="3" id="KW-0448">Lipopolysaccharide biosynthesis</keyword>
<sequence>MQLPLSGYYINLDRSPDRAAFMEAQFARLGMAGMERHAAVDGRSVTVPPGCSLLPGELGCMLSHLQVLERAPAGQFTLVLEDDAELSPQLPVLLANAVRAPALGRFDIVFLECQPHMTLPHLAALWDAAAPAFRVDAAGRRRVEGVELLDARLIFQWGTTAYLVTPAGRDRLPGG</sequence>
<dbReference type="CDD" id="cd06532">
    <property type="entry name" value="Glyco_transf_25"/>
    <property type="match status" value="1"/>
</dbReference>
<dbReference type="InterPro" id="IPR002654">
    <property type="entry name" value="Glyco_trans_25"/>
</dbReference>
<evidence type="ECO:0000313" key="6">
    <source>
        <dbReference type="Proteomes" id="UP000500826"/>
    </source>
</evidence>
<evidence type="ECO:0000313" key="5">
    <source>
        <dbReference type="EMBL" id="QJW83570.1"/>
    </source>
</evidence>
<comment type="pathway">
    <text evidence="1">Bacterial outer membrane biogenesis; lipooligosaccharide biosynthesis.</text>
</comment>
<comment type="pathway">
    <text evidence="2">Glycan metabolism; lacto-N-neotetraose biosynthesis.</text>
</comment>
<organism evidence="5 6">
    <name type="scientific">Ramlibacter terrae</name>
    <dbReference type="NCBI Taxonomy" id="2732511"/>
    <lineage>
        <taxon>Bacteria</taxon>
        <taxon>Pseudomonadati</taxon>
        <taxon>Pseudomonadota</taxon>
        <taxon>Betaproteobacteria</taxon>
        <taxon>Burkholderiales</taxon>
        <taxon>Comamonadaceae</taxon>
        <taxon>Ramlibacter</taxon>
    </lineage>
</organism>
<reference evidence="5 6" key="1">
    <citation type="submission" date="2020-05" db="EMBL/GenBank/DDBJ databases">
        <title>Ramlibacter rhizophilus sp. nov., isolated from rhizosphere soil of national flower Mugunghwa from South Korea.</title>
        <authorList>
            <person name="Zheng-Fei Y."/>
            <person name="Huan T."/>
        </authorList>
    </citation>
    <scope>NUCLEOTIDE SEQUENCE [LARGE SCALE GENOMIC DNA]</scope>
    <source>
        <strain evidence="5 6">H242</strain>
    </source>
</reference>
<evidence type="ECO:0000256" key="2">
    <source>
        <dbReference type="ARBA" id="ARBA00005222"/>
    </source>
</evidence>
<accession>A0ABX6P2D8</accession>
<evidence type="ECO:0000259" key="4">
    <source>
        <dbReference type="Pfam" id="PF01755"/>
    </source>
</evidence>
<protein>
    <submittedName>
        <fullName evidence="5">Glycosyltransferase family 25 protein</fullName>
    </submittedName>
</protein>
<dbReference type="Proteomes" id="UP000500826">
    <property type="component" value="Chromosome"/>
</dbReference>
<dbReference type="EMBL" id="CP053418">
    <property type="protein sequence ID" value="QJW83570.1"/>
    <property type="molecule type" value="Genomic_DNA"/>
</dbReference>
<name>A0ABX6P2D8_9BURK</name>
<evidence type="ECO:0000256" key="3">
    <source>
        <dbReference type="ARBA" id="ARBA00022985"/>
    </source>
</evidence>
<dbReference type="Pfam" id="PF01755">
    <property type="entry name" value="Glyco_transf_25"/>
    <property type="match status" value="1"/>
</dbReference>
<reference evidence="5 6" key="2">
    <citation type="submission" date="2020-05" db="EMBL/GenBank/DDBJ databases">
        <authorList>
            <person name="Khan S.A."/>
            <person name="Jeon C.O."/>
            <person name="Chun B.H."/>
        </authorList>
    </citation>
    <scope>NUCLEOTIDE SEQUENCE [LARGE SCALE GENOMIC DNA]</scope>
    <source>
        <strain evidence="5 6">H242</strain>
    </source>
</reference>
<keyword evidence="6" id="KW-1185">Reference proteome</keyword>
<feature type="domain" description="Glycosyl transferase family 25" evidence="4">
    <location>
        <begin position="55"/>
        <end position="99"/>
    </location>
</feature>
<proteinExistence type="predicted"/>